<sequence>MERRTVMLTGGTTYTVALPREWTESARVDPGNEVELHPCHDWRSLCIDASNGSRRTVTLGLGDVDDDDRQRRILRCYVAGFDCLRLRGIDSDSHALTRSLSRLRGLTRSENSADDITLTVDLDPGSVSLERLLIHARSSVTSLFDDVVASLTTPSAADLDPTQVDEIDRDCLAVSRLCRQLLRSPALCCEYDLSLSDCLDYYTVAEELRNAKQHATQLAALDRQHEWSDAEWLAALGSDASELVLKATDSFFMRDWRRTADLAAEVRQSTTELTKRTRHRPDSLTDDEWIGKAVAPILRYAECGREISEAATKRVPER</sequence>
<evidence type="ECO:0000313" key="2">
    <source>
        <dbReference type="Proteomes" id="UP000054387"/>
    </source>
</evidence>
<reference evidence="1 2" key="1">
    <citation type="submission" date="2015-12" db="EMBL/GenBank/DDBJ databases">
        <title>Haloprofundus marisrubri gen. nov., sp. nov., an extremely halophilic archaeon isolated from the Discovery deep brine-seawater interface in the Red Sea.</title>
        <authorList>
            <person name="Zhang G."/>
            <person name="Stingl U."/>
            <person name="Rashid M."/>
        </authorList>
    </citation>
    <scope>NUCLEOTIDE SEQUENCE [LARGE SCALE GENOMIC DNA]</scope>
    <source>
        <strain evidence="1 2">SB9</strain>
    </source>
</reference>
<dbReference type="AlphaFoldDB" id="A0A0W1R7R2"/>
<comment type="caution">
    <text evidence="1">The sequence shown here is derived from an EMBL/GenBank/DDBJ whole genome shotgun (WGS) entry which is preliminary data.</text>
</comment>
<dbReference type="STRING" id="1514971.AUR64_16145"/>
<evidence type="ECO:0000313" key="1">
    <source>
        <dbReference type="EMBL" id="KTG09311.1"/>
    </source>
</evidence>
<accession>A0A0W1R7R2</accession>
<keyword evidence="2" id="KW-1185">Reference proteome</keyword>
<dbReference type="RefSeq" id="WP_058582463.1">
    <property type="nucleotide sequence ID" value="NZ_LOPU01000029.1"/>
</dbReference>
<gene>
    <name evidence="1" type="ORF">AUR64_16145</name>
</gene>
<name>A0A0W1R7R2_9EURY</name>
<dbReference type="OrthoDB" id="40991at2157"/>
<protein>
    <submittedName>
        <fullName evidence="1">Uncharacterized protein</fullName>
    </submittedName>
</protein>
<dbReference type="Proteomes" id="UP000054387">
    <property type="component" value="Unassembled WGS sequence"/>
</dbReference>
<dbReference type="EMBL" id="LOPU01000029">
    <property type="protein sequence ID" value="KTG09311.1"/>
    <property type="molecule type" value="Genomic_DNA"/>
</dbReference>
<organism evidence="1 2">
    <name type="scientific">Haloprofundus marisrubri</name>
    <dbReference type="NCBI Taxonomy" id="1514971"/>
    <lineage>
        <taxon>Archaea</taxon>
        <taxon>Methanobacteriati</taxon>
        <taxon>Methanobacteriota</taxon>
        <taxon>Stenosarchaea group</taxon>
        <taxon>Halobacteria</taxon>
        <taxon>Halobacteriales</taxon>
        <taxon>Haloferacaceae</taxon>
        <taxon>Haloprofundus</taxon>
    </lineage>
</organism>
<proteinExistence type="predicted"/>